<protein>
    <submittedName>
        <fullName evidence="2">Uncharacterized protein</fullName>
    </submittedName>
</protein>
<evidence type="ECO:0000256" key="1">
    <source>
        <dbReference type="SAM" id="MobiDB-lite"/>
    </source>
</evidence>
<dbReference type="AlphaFoldDB" id="A0A4C1TU09"/>
<sequence>MEERRIYGSSVIEGSARGALESVRCVQRGQLTSEGCLGERPAVPAAPAAPVAPDDHTRREPCARYDQRGHSLAALLLESLSSSIPVHTTPAPPYPLY</sequence>
<keyword evidence="3" id="KW-1185">Reference proteome</keyword>
<organism evidence="2 3">
    <name type="scientific">Eumeta variegata</name>
    <name type="common">Bagworm moth</name>
    <name type="synonym">Eumeta japonica</name>
    <dbReference type="NCBI Taxonomy" id="151549"/>
    <lineage>
        <taxon>Eukaryota</taxon>
        <taxon>Metazoa</taxon>
        <taxon>Ecdysozoa</taxon>
        <taxon>Arthropoda</taxon>
        <taxon>Hexapoda</taxon>
        <taxon>Insecta</taxon>
        <taxon>Pterygota</taxon>
        <taxon>Neoptera</taxon>
        <taxon>Endopterygota</taxon>
        <taxon>Lepidoptera</taxon>
        <taxon>Glossata</taxon>
        <taxon>Ditrysia</taxon>
        <taxon>Tineoidea</taxon>
        <taxon>Psychidae</taxon>
        <taxon>Oiketicinae</taxon>
        <taxon>Eumeta</taxon>
    </lineage>
</organism>
<gene>
    <name evidence="2" type="ORF">EVAR_8752_1</name>
</gene>
<comment type="caution">
    <text evidence="2">The sequence shown here is derived from an EMBL/GenBank/DDBJ whole genome shotgun (WGS) entry which is preliminary data.</text>
</comment>
<name>A0A4C1TU09_EUMVA</name>
<feature type="region of interest" description="Disordered" evidence="1">
    <location>
        <begin position="37"/>
        <end position="59"/>
    </location>
</feature>
<proteinExistence type="predicted"/>
<evidence type="ECO:0000313" key="3">
    <source>
        <dbReference type="Proteomes" id="UP000299102"/>
    </source>
</evidence>
<reference evidence="2 3" key="1">
    <citation type="journal article" date="2019" name="Commun. Biol.">
        <title>The bagworm genome reveals a unique fibroin gene that provides high tensile strength.</title>
        <authorList>
            <person name="Kono N."/>
            <person name="Nakamura H."/>
            <person name="Ohtoshi R."/>
            <person name="Tomita M."/>
            <person name="Numata K."/>
            <person name="Arakawa K."/>
        </authorList>
    </citation>
    <scope>NUCLEOTIDE SEQUENCE [LARGE SCALE GENOMIC DNA]</scope>
</reference>
<accession>A0A4C1TU09</accession>
<dbReference type="Proteomes" id="UP000299102">
    <property type="component" value="Unassembled WGS sequence"/>
</dbReference>
<dbReference type="EMBL" id="BGZK01000087">
    <property type="protein sequence ID" value="GBP17388.1"/>
    <property type="molecule type" value="Genomic_DNA"/>
</dbReference>
<evidence type="ECO:0000313" key="2">
    <source>
        <dbReference type="EMBL" id="GBP17388.1"/>
    </source>
</evidence>
<feature type="compositionally biased region" description="Low complexity" evidence="1">
    <location>
        <begin position="41"/>
        <end position="52"/>
    </location>
</feature>